<evidence type="ECO:0000256" key="4">
    <source>
        <dbReference type="ARBA" id="ARBA00022989"/>
    </source>
</evidence>
<dbReference type="PANTHER" id="PTHR40060:SF1">
    <property type="entry name" value="UPF0316 PROTEIN YEBE"/>
    <property type="match status" value="1"/>
</dbReference>
<evidence type="ECO:0000259" key="8">
    <source>
        <dbReference type="Pfam" id="PF18955"/>
    </source>
</evidence>
<sequence length="170" mass="18956">MLEYLGIFLAKILEVSLMTIRTVLITRGEKIYGAIIGFFEVSIWVYVVSFVLVGLKEDPIKIVIYGLGFSCGIYLGSIIEEKIALGLLTITAITSNEEGEKLAKILRDRQIGVTVIQGEGINSEKRKLLLIHVKRRRKNQVVKLIENSNIKTVISIADTRTVYGGFGIKK</sequence>
<dbReference type="Pfam" id="PF10035">
    <property type="entry name" value="DUF2179"/>
    <property type="match status" value="1"/>
</dbReference>
<dbReference type="GO" id="GO:0005886">
    <property type="term" value="C:plasma membrane"/>
    <property type="evidence" value="ECO:0007669"/>
    <property type="project" value="UniProtKB-SubCell"/>
</dbReference>
<evidence type="ECO:0000256" key="5">
    <source>
        <dbReference type="ARBA" id="ARBA00023136"/>
    </source>
</evidence>
<dbReference type="HAMAP" id="MF_01515">
    <property type="entry name" value="UPF0316"/>
    <property type="match status" value="1"/>
</dbReference>
<comment type="similarity">
    <text evidence="6">Belongs to the UPF0316 family.</text>
</comment>
<dbReference type="InterPro" id="IPR022930">
    <property type="entry name" value="UPF0316"/>
</dbReference>
<dbReference type="OrthoDB" id="48231at2"/>
<evidence type="ECO:0000256" key="3">
    <source>
        <dbReference type="ARBA" id="ARBA00022692"/>
    </source>
</evidence>
<name>A0A1E8F0J1_9CLOT</name>
<evidence type="ECO:0000256" key="1">
    <source>
        <dbReference type="ARBA" id="ARBA00004651"/>
    </source>
</evidence>
<dbReference type="Pfam" id="PF18955">
    <property type="entry name" value="DUF5698"/>
    <property type="match status" value="1"/>
</dbReference>
<feature type="transmembrane region" description="Helical" evidence="6">
    <location>
        <begin position="31"/>
        <end position="53"/>
    </location>
</feature>
<evidence type="ECO:0000256" key="6">
    <source>
        <dbReference type="HAMAP-Rule" id="MF_01515"/>
    </source>
</evidence>
<gene>
    <name evidence="9" type="ORF">CLOACE_05430</name>
</gene>
<keyword evidence="3 6" id="KW-0812">Transmembrane</keyword>
<comment type="subcellular location">
    <subcellularLocation>
        <location evidence="1 6">Cell membrane</location>
        <topology evidence="1 6">Multi-pass membrane protein</topology>
    </subcellularLocation>
</comment>
<keyword evidence="5 6" id="KW-0472">Membrane</keyword>
<keyword evidence="2 6" id="KW-1003">Cell membrane</keyword>
<feature type="domain" description="DUF2179" evidence="7">
    <location>
        <begin position="112"/>
        <end position="164"/>
    </location>
</feature>
<dbReference type="AlphaFoldDB" id="A0A1E8F0J1"/>
<dbReference type="PANTHER" id="PTHR40060">
    <property type="entry name" value="UPF0316 PROTEIN YEBE"/>
    <property type="match status" value="1"/>
</dbReference>
<dbReference type="RefSeq" id="WP_070109509.1">
    <property type="nucleotide sequence ID" value="NZ_LZFO01000006.1"/>
</dbReference>
<evidence type="ECO:0000256" key="2">
    <source>
        <dbReference type="ARBA" id="ARBA00022475"/>
    </source>
</evidence>
<keyword evidence="10" id="KW-1185">Reference proteome</keyword>
<evidence type="ECO:0000259" key="7">
    <source>
        <dbReference type="Pfam" id="PF10035"/>
    </source>
</evidence>
<reference evidence="9 10" key="1">
    <citation type="submission" date="2016-06" db="EMBL/GenBank/DDBJ databases">
        <title>Genome sequence of Clostridium acetireducens DSM 10703.</title>
        <authorList>
            <person name="Poehlein A."/>
            <person name="Fluechter S."/>
            <person name="Duerre P."/>
            <person name="Daniel R."/>
        </authorList>
    </citation>
    <scope>NUCLEOTIDE SEQUENCE [LARGE SCALE GENOMIC DNA]</scope>
    <source>
        <strain evidence="9 10">DSM 10703</strain>
    </source>
</reference>
<evidence type="ECO:0000313" key="10">
    <source>
        <dbReference type="Proteomes" id="UP000175744"/>
    </source>
</evidence>
<feature type="domain" description="DUF5698" evidence="8">
    <location>
        <begin position="19"/>
        <end position="76"/>
    </location>
</feature>
<comment type="caution">
    <text evidence="9">The sequence shown here is derived from an EMBL/GenBank/DDBJ whole genome shotgun (WGS) entry which is preliminary data.</text>
</comment>
<dbReference type="InterPro" id="IPR019264">
    <property type="entry name" value="DUF2179"/>
</dbReference>
<evidence type="ECO:0000313" key="9">
    <source>
        <dbReference type="EMBL" id="OFI06957.1"/>
    </source>
</evidence>
<keyword evidence="4 6" id="KW-1133">Transmembrane helix</keyword>
<dbReference type="InterPro" id="IPR044035">
    <property type="entry name" value="DUF5698"/>
</dbReference>
<dbReference type="STRING" id="1121290.CLAOCE_05430"/>
<organism evidence="9 10">
    <name type="scientific">Clostridium acetireducens DSM 10703</name>
    <dbReference type="NCBI Taxonomy" id="1121290"/>
    <lineage>
        <taxon>Bacteria</taxon>
        <taxon>Bacillati</taxon>
        <taxon>Bacillota</taxon>
        <taxon>Clostridia</taxon>
        <taxon>Eubacteriales</taxon>
        <taxon>Clostridiaceae</taxon>
        <taxon>Clostridium</taxon>
    </lineage>
</organism>
<dbReference type="PATRIC" id="fig|1121290.3.peg.551"/>
<dbReference type="EMBL" id="LZFO01000006">
    <property type="protein sequence ID" value="OFI06957.1"/>
    <property type="molecule type" value="Genomic_DNA"/>
</dbReference>
<dbReference type="CDD" id="cd16381">
    <property type="entry name" value="YitT_C_like_1"/>
    <property type="match status" value="1"/>
</dbReference>
<feature type="transmembrane region" description="Helical" evidence="6">
    <location>
        <begin position="59"/>
        <end position="79"/>
    </location>
</feature>
<proteinExistence type="inferred from homology"/>
<protein>
    <recommendedName>
        <fullName evidence="6">UPF0316 protein CLOACE_05430</fullName>
    </recommendedName>
</protein>
<dbReference type="Proteomes" id="UP000175744">
    <property type="component" value="Unassembled WGS sequence"/>
</dbReference>
<accession>A0A1E8F0J1</accession>